<organism evidence="3 4">
    <name type="scientific">Elysia chlorotica</name>
    <name type="common">Eastern emerald elysia</name>
    <name type="synonym">Sea slug</name>
    <dbReference type="NCBI Taxonomy" id="188477"/>
    <lineage>
        <taxon>Eukaryota</taxon>
        <taxon>Metazoa</taxon>
        <taxon>Spiralia</taxon>
        <taxon>Lophotrochozoa</taxon>
        <taxon>Mollusca</taxon>
        <taxon>Gastropoda</taxon>
        <taxon>Heterobranchia</taxon>
        <taxon>Euthyneura</taxon>
        <taxon>Panpulmonata</taxon>
        <taxon>Sacoglossa</taxon>
        <taxon>Placobranchoidea</taxon>
        <taxon>Plakobranchidae</taxon>
        <taxon>Elysia</taxon>
    </lineage>
</organism>
<dbReference type="InterPro" id="IPR047104">
    <property type="entry name" value="BLTP1_N"/>
</dbReference>
<dbReference type="EMBL" id="RQTK01000659">
    <property type="protein sequence ID" value="RUS76481.1"/>
    <property type="molecule type" value="Genomic_DNA"/>
</dbReference>
<dbReference type="GO" id="GO:0098793">
    <property type="term" value="C:presynapse"/>
    <property type="evidence" value="ECO:0007669"/>
    <property type="project" value="GOC"/>
</dbReference>
<keyword evidence="1" id="KW-0472">Membrane</keyword>
<dbReference type="GO" id="GO:0048488">
    <property type="term" value="P:synaptic vesicle endocytosis"/>
    <property type="evidence" value="ECO:0007669"/>
    <property type="project" value="TreeGrafter"/>
</dbReference>
<keyword evidence="1" id="KW-1133">Transmembrane helix</keyword>
<reference evidence="3 4" key="1">
    <citation type="submission" date="2019-01" db="EMBL/GenBank/DDBJ databases">
        <title>A draft genome assembly of the solar-powered sea slug Elysia chlorotica.</title>
        <authorList>
            <person name="Cai H."/>
            <person name="Li Q."/>
            <person name="Fang X."/>
            <person name="Li J."/>
            <person name="Curtis N.E."/>
            <person name="Altenburger A."/>
            <person name="Shibata T."/>
            <person name="Feng M."/>
            <person name="Maeda T."/>
            <person name="Schwartz J.A."/>
            <person name="Shigenobu S."/>
            <person name="Lundholm N."/>
            <person name="Nishiyama T."/>
            <person name="Yang H."/>
            <person name="Hasebe M."/>
            <person name="Li S."/>
            <person name="Pierce S.K."/>
            <person name="Wang J."/>
        </authorList>
    </citation>
    <scope>NUCLEOTIDE SEQUENCE [LARGE SCALE GENOMIC DNA]</scope>
    <source>
        <strain evidence="3">EC2010</strain>
        <tissue evidence="3">Whole organism of an adult</tissue>
    </source>
</reference>
<accession>A0A433T4N2</accession>
<dbReference type="STRING" id="188477.A0A433T4N2"/>
<keyword evidence="1" id="KW-0812">Transmembrane</keyword>
<comment type="caution">
    <text evidence="3">The sequence shown here is derived from an EMBL/GenBank/DDBJ whole genome shotgun (WGS) entry which is preliminary data.</text>
</comment>
<evidence type="ECO:0000259" key="2">
    <source>
        <dbReference type="Pfam" id="PF20413"/>
    </source>
</evidence>
<gene>
    <name evidence="3" type="ORF">EGW08_015765</name>
</gene>
<dbReference type="PANTHER" id="PTHR31640">
    <property type="entry name" value="TRANSMEMBRANE PROTEIN KIAA1109"/>
    <property type="match status" value="1"/>
</dbReference>
<keyword evidence="4" id="KW-1185">Reference proteome</keyword>
<evidence type="ECO:0000256" key="1">
    <source>
        <dbReference type="SAM" id="Phobius"/>
    </source>
</evidence>
<dbReference type="Pfam" id="PF20413">
    <property type="entry name" value="BLTP1_N"/>
    <property type="match status" value="1"/>
</dbReference>
<dbReference type="OrthoDB" id="10051416at2759"/>
<name>A0A433T4N2_ELYCH</name>
<feature type="domain" description="Bridge-like lipid transfer protein family member 1 N-terminal" evidence="2">
    <location>
        <begin position="12"/>
        <end position="113"/>
    </location>
</feature>
<dbReference type="AlphaFoldDB" id="A0A433T4N2"/>
<dbReference type="Proteomes" id="UP000271974">
    <property type="component" value="Unassembled WGS sequence"/>
</dbReference>
<dbReference type="InterPro" id="IPR033616">
    <property type="entry name" value="BLTP1"/>
</dbReference>
<evidence type="ECO:0000313" key="3">
    <source>
        <dbReference type="EMBL" id="RUS76481.1"/>
    </source>
</evidence>
<feature type="transmembrane region" description="Helical" evidence="1">
    <location>
        <begin position="25"/>
        <end position="44"/>
    </location>
</feature>
<proteinExistence type="predicted"/>
<feature type="non-terminal residue" evidence="3">
    <location>
        <position position="117"/>
    </location>
</feature>
<sequence>MEPKSDSNQSTLIDRLGDELTESTVYWMLIAIGLAQAWTVYVTFYHSRVLGIIITAIINKFVKYGHIQMGSFSISFLSGKVMFRDVYFITEDFSVRAEYGWLIFRWWRPYVYKELTE</sequence>
<protein>
    <recommendedName>
        <fullName evidence="2">Bridge-like lipid transfer protein family member 1 N-terminal domain-containing protein</fullName>
    </recommendedName>
</protein>
<dbReference type="PANTHER" id="PTHR31640:SF1">
    <property type="entry name" value="BRIDGE-LIKE LIPID TRANSFER PROTEIN FAMILY MEMBER 1"/>
    <property type="match status" value="1"/>
</dbReference>
<evidence type="ECO:0000313" key="4">
    <source>
        <dbReference type="Proteomes" id="UP000271974"/>
    </source>
</evidence>